<dbReference type="EMBL" id="OZ004254">
    <property type="protein sequence ID" value="CAK7896088.1"/>
    <property type="molecule type" value="Genomic_DNA"/>
</dbReference>
<dbReference type="InterPro" id="IPR014752">
    <property type="entry name" value="Arrestin-like_C"/>
</dbReference>
<organism evidence="3 4">
    <name type="scientific">[Candida] anglica</name>
    <dbReference type="NCBI Taxonomy" id="148631"/>
    <lineage>
        <taxon>Eukaryota</taxon>
        <taxon>Fungi</taxon>
        <taxon>Dikarya</taxon>
        <taxon>Ascomycota</taxon>
        <taxon>Saccharomycotina</taxon>
        <taxon>Pichiomycetes</taxon>
        <taxon>Debaryomycetaceae</taxon>
        <taxon>Kurtzmaniella</taxon>
    </lineage>
</organism>
<dbReference type="SMART" id="SM01017">
    <property type="entry name" value="Arrestin_C"/>
    <property type="match status" value="1"/>
</dbReference>
<sequence>MFKHKHHQDPALFEIRLRSPHKNLLLIKGNEHECDRVPFQGSIKLSIPEDIHVKRIKLRLIGEYKLEYFARDNAGMVCDLISSTNCVLDIEWPNLLTDEQGELVFGDYGETVKKMSKKKSHSNGNSTTSLGGKSAIRTNESRPTFNRASSQPLVMKSGTSSASSSTSDLLQIPKSGVDGTPFKDRGATAKTSFLLPKGNYNIPFETFLPTNISETVEGLNCGHVLYRLECQIERGRFEKQFQTSKHLRIVRTLHPQNLSLSDTIDINNTWPNKVQYAVRVPKKGVAMGSTVPINILIVPIAKGLSLKGISGVLVQHYHVSIPNSFASPEFEEIFAKQNMPMTKPEDFSLDQWNIKSHFKLPSKLSEVTQTCDIKDSMIVVKHRLRISIQLLNKEGHVSELRANLPIVLYISANSGHVEAHHFDIDAHGAFLENKTIEDNLFKRDVSANHSLNNSSTNLAAENEQSSDDSSDNDADREEAAPPLYQQHMFDKIYDSTLPQTPLEQFRSQSAQASPEGSTVNLDSYFNMPRSIGEAFAMENKKNKKSSHQYSSSLDVSALCMVPSYDRAIDEDTDEESADLAPSYSNGSSKELAIDIPTARPMLPRAHTESRFSSHKRASKLFSRK</sequence>
<dbReference type="PANTHER" id="PTHR11188:SF17">
    <property type="entry name" value="FI21816P1"/>
    <property type="match status" value="1"/>
</dbReference>
<protein>
    <submittedName>
        <fullName evidence="3">Arrestin-related trafficking adapter 5</fullName>
    </submittedName>
</protein>
<dbReference type="InterPro" id="IPR011022">
    <property type="entry name" value="Arrestin_C-like"/>
</dbReference>
<keyword evidence="4" id="KW-1185">Reference proteome</keyword>
<feature type="region of interest" description="Disordered" evidence="1">
    <location>
        <begin position="451"/>
        <end position="477"/>
    </location>
</feature>
<feature type="compositionally biased region" description="Basic residues" evidence="1">
    <location>
        <begin position="612"/>
        <end position="624"/>
    </location>
</feature>
<gene>
    <name evidence="3" type="primary">ART5</name>
    <name evidence="3" type="ORF">CAAN4_B03356</name>
</gene>
<evidence type="ECO:0000256" key="1">
    <source>
        <dbReference type="SAM" id="MobiDB-lite"/>
    </source>
</evidence>
<accession>A0ABP0E726</accession>
<dbReference type="Gene3D" id="2.60.40.640">
    <property type="match status" value="1"/>
</dbReference>
<dbReference type="InterPro" id="IPR050357">
    <property type="entry name" value="Arrestin_domain-protein"/>
</dbReference>
<feature type="domain" description="Arrestin C-terminal-like" evidence="2">
    <location>
        <begin position="270"/>
        <end position="413"/>
    </location>
</feature>
<dbReference type="Proteomes" id="UP001497600">
    <property type="component" value="Chromosome B"/>
</dbReference>
<name>A0ABP0E726_9ASCO</name>
<feature type="compositionally biased region" description="Low complexity" evidence="1">
    <location>
        <begin position="157"/>
        <end position="167"/>
    </location>
</feature>
<proteinExistence type="predicted"/>
<evidence type="ECO:0000259" key="2">
    <source>
        <dbReference type="SMART" id="SM01017"/>
    </source>
</evidence>
<dbReference type="Pfam" id="PF02752">
    <property type="entry name" value="Arrestin_C"/>
    <property type="match status" value="1"/>
</dbReference>
<feature type="region of interest" description="Disordered" evidence="1">
    <location>
        <begin position="570"/>
        <end position="624"/>
    </location>
</feature>
<evidence type="ECO:0000313" key="3">
    <source>
        <dbReference type="EMBL" id="CAK7896088.1"/>
    </source>
</evidence>
<reference evidence="3 4" key="1">
    <citation type="submission" date="2024-01" db="EMBL/GenBank/DDBJ databases">
        <authorList>
            <consortium name="Genoscope - CEA"/>
            <person name="William W."/>
        </authorList>
    </citation>
    <scope>NUCLEOTIDE SEQUENCE [LARGE SCALE GENOMIC DNA]</scope>
    <source>
        <strain evidence="3 4">29B2s-10</strain>
    </source>
</reference>
<evidence type="ECO:0000313" key="4">
    <source>
        <dbReference type="Proteomes" id="UP001497600"/>
    </source>
</evidence>
<dbReference type="PANTHER" id="PTHR11188">
    <property type="entry name" value="ARRESTIN DOMAIN CONTAINING PROTEIN"/>
    <property type="match status" value="1"/>
</dbReference>
<feature type="compositionally biased region" description="Acidic residues" evidence="1">
    <location>
        <begin position="464"/>
        <end position="476"/>
    </location>
</feature>
<feature type="region of interest" description="Disordered" evidence="1">
    <location>
        <begin position="115"/>
        <end position="183"/>
    </location>
</feature>
<feature type="compositionally biased region" description="Polar residues" evidence="1">
    <location>
        <begin position="122"/>
        <end position="152"/>
    </location>
</feature>